<comment type="caution">
    <text evidence="1">The sequence shown here is derived from an EMBL/GenBank/DDBJ whole genome shotgun (WGS) entry which is preliminary data.</text>
</comment>
<proteinExistence type="predicted"/>
<reference evidence="1 2" key="1">
    <citation type="submission" date="2014-10" db="EMBL/GenBank/DDBJ databases">
        <title>Draft genome of the hookworm Ancylostoma caninum.</title>
        <authorList>
            <person name="Mitreva M."/>
        </authorList>
    </citation>
    <scope>NUCLEOTIDE SEQUENCE [LARGE SCALE GENOMIC DNA]</scope>
    <source>
        <strain evidence="1 2">Baltimore</strain>
    </source>
</reference>
<accession>A0A368GVB7</accession>
<evidence type="ECO:0000313" key="1">
    <source>
        <dbReference type="EMBL" id="RCN48312.1"/>
    </source>
</evidence>
<gene>
    <name evidence="1" type="ORF">ANCCAN_05601</name>
</gene>
<organism evidence="1 2">
    <name type="scientific">Ancylostoma caninum</name>
    <name type="common">Dog hookworm</name>
    <dbReference type="NCBI Taxonomy" id="29170"/>
    <lineage>
        <taxon>Eukaryota</taxon>
        <taxon>Metazoa</taxon>
        <taxon>Ecdysozoa</taxon>
        <taxon>Nematoda</taxon>
        <taxon>Chromadorea</taxon>
        <taxon>Rhabditida</taxon>
        <taxon>Rhabditina</taxon>
        <taxon>Rhabditomorpha</taxon>
        <taxon>Strongyloidea</taxon>
        <taxon>Ancylostomatidae</taxon>
        <taxon>Ancylostomatinae</taxon>
        <taxon>Ancylostoma</taxon>
    </lineage>
</organism>
<evidence type="ECO:0000313" key="2">
    <source>
        <dbReference type="Proteomes" id="UP000252519"/>
    </source>
</evidence>
<keyword evidence="2" id="KW-1185">Reference proteome</keyword>
<protein>
    <submittedName>
        <fullName evidence="1">Uncharacterized protein</fullName>
    </submittedName>
</protein>
<dbReference type="Proteomes" id="UP000252519">
    <property type="component" value="Unassembled WGS sequence"/>
</dbReference>
<dbReference type="AlphaFoldDB" id="A0A368GVB7"/>
<name>A0A368GVB7_ANCCA</name>
<dbReference type="EMBL" id="JOJR01000048">
    <property type="protein sequence ID" value="RCN48312.1"/>
    <property type="molecule type" value="Genomic_DNA"/>
</dbReference>
<sequence>MSLTLFSLSYLIENVLPYLRDCSRRLHLCFSGLPENHEEKSCSYSSGNTCCRSSSCSSPRRRRWCCCPTWRSPRFVPHSFLSFQKNRSGNSTCCKLLSFQHRHPELLLREEDNRFWLRISTSVESTRRHGLLVVHPIIADRVHSYISFL</sequence>